<dbReference type="InterPro" id="IPR037401">
    <property type="entry name" value="SnoaL-like"/>
</dbReference>
<dbReference type="Pfam" id="PF13474">
    <property type="entry name" value="SnoaL_3"/>
    <property type="match status" value="1"/>
</dbReference>
<dbReference type="EMBL" id="JBHSQK010000010">
    <property type="protein sequence ID" value="MFC5947852.1"/>
    <property type="molecule type" value="Genomic_DNA"/>
</dbReference>
<accession>A0ABW1I645</accession>
<evidence type="ECO:0000313" key="4">
    <source>
        <dbReference type="Proteomes" id="UP001596119"/>
    </source>
</evidence>
<keyword evidence="4" id="KW-1185">Reference proteome</keyword>
<protein>
    <submittedName>
        <fullName evidence="3">Nuclear transport factor 2 family protein</fullName>
    </submittedName>
</protein>
<organism evidence="3 4">
    <name type="scientific">Pseudonocardia lutea</name>
    <dbReference type="NCBI Taxonomy" id="2172015"/>
    <lineage>
        <taxon>Bacteria</taxon>
        <taxon>Bacillati</taxon>
        <taxon>Actinomycetota</taxon>
        <taxon>Actinomycetes</taxon>
        <taxon>Pseudonocardiales</taxon>
        <taxon>Pseudonocardiaceae</taxon>
        <taxon>Pseudonocardia</taxon>
    </lineage>
</organism>
<feature type="domain" description="SnoaL-like" evidence="2">
    <location>
        <begin position="21"/>
        <end position="77"/>
    </location>
</feature>
<gene>
    <name evidence="3" type="ORF">ACFQH9_06150</name>
</gene>
<feature type="region of interest" description="Disordered" evidence="1">
    <location>
        <begin position="94"/>
        <end position="121"/>
    </location>
</feature>
<proteinExistence type="predicted"/>
<feature type="compositionally biased region" description="Polar residues" evidence="1">
    <location>
        <begin position="109"/>
        <end position="119"/>
    </location>
</feature>
<evidence type="ECO:0000313" key="3">
    <source>
        <dbReference type="EMBL" id="MFC5947852.1"/>
    </source>
</evidence>
<evidence type="ECO:0000256" key="1">
    <source>
        <dbReference type="SAM" id="MobiDB-lite"/>
    </source>
</evidence>
<dbReference type="Proteomes" id="UP001596119">
    <property type="component" value="Unassembled WGS sequence"/>
</dbReference>
<reference evidence="4" key="1">
    <citation type="journal article" date="2019" name="Int. J. Syst. Evol. Microbiol.">
        <title>The Global Catalogue of Microorganisms (GCM) 10K type strain sequencing project: providing services to taxonomists for standard genome sequencing and annotation.</title>
        <authorList>
            <consortium name="The Broad Institute Genomics Platform"/>
            <consortium name="The Broad Institute Genome Sequencing Center for Infectious Disease"/>
            <person name="Wu L."/>
            <person name="Ma J."/>
        </authorList>
    </citation>
    <scope>NUCLEOTIDE SEQUENCE [LARGE SCALE GENOMIC DNA]</scope>
    <source>
        <strain evidence="4">CGMCC 4.7397</strain>
    </source>
</reference>
<dbReference type="InterPro" id="IPR032710">
    <property type="entry name" value="NTF2-like_dom_sf"/>
</dbReference>
<dbReference type="SUPFAM" id="SSF54427">
    <property type="entry name" value="NTF2-like"/>
    <property type="match status" value="1"/>
</dbReference>
<dbReference type="RefSeq" id="WP_379564911.1">
    <property type="nucleotide sequence ID" value="NZ_JBHSQK010000010.1"/>
</dbReference>
<name>A0ABW1I645_9PSEU</name>
<sequence length="158" mass="17213">MEGWHRDGEALGGQFSHCPAYENEILAAEARGDLAYTVALEHTTASIGGAEPRPYVLRVTTIFRREDGNWKVVHRHGDPLSADSAVAVRALTLPGTAPTGESHRRAHGLTTTPEASASRSGDAARLRSLQWAHVLALLTTSGQRRHHARQCPVRCRHT</sequence>
<comment type="caution">
    <text evidence="3">The sequence shown here is derived from an EMBL/GenBank/DDBJ whole genome shotgun (WGS) entry which is preliminary data.</text>
</comment>
<dbReference type="Gene3D" id="3.10.450.50">
    <property type="match status" value="1"/>
</dbReference>
<evidence type="ECO:0000259" key="2">
    <source>
        <dbReference type="Pfam" id="PF13474"/>
    </source>
</evidence>